<comment type="caution">
    <text evidence="1">The sequence shown here is derived from an EMBL/GenBank/DDBJ whole genome shotgun (WGS) entry which is preliminary data.</text>
</comment>
<name>A0A9P6JQ40_9AGAR</name>
<dbReference type="AlphaFoldDB" id="A0A9P6JQ40"/>
<organism evidence="1 2">
    <name type="scientific">Crepidotus variabilis</name>
    <dbReference type="NCBI Taxonomy" id="179855"/>
    <lineage>
        <taxon>Eukaryota</taxon>
        <taxon>Fungi</taxon>
        <taxon>Dikarya</taxon>
        <taxon>Basidiomycota</taxon>
        <taxon>Agaricomycotina</taxon>
        <taxon>Agaricomycetes</taxon>
        <taxon>Agaricomycetidae</taxon>
        <taxon>Agaricales</taxon>
        <taxon>Agaricineae</taxon>
        <taxon>Crepidotaceae</taxon>
        <taxon>Crepidotus</taxon>
    </lineage>
</organism>
<sequence length="409" mass="46444">MSKPIPPELVDLIFGFIPLHTKWETTTLNSTLFVCSLVSRLFCSASRRRLFSTVFIGAASTVPRTSAKFKPLIKLLEEHPEVLLSTHAVQINLTRGKSRKWASLNDTVLGRILTLIKTRQRKLDVLRIECSRLPDFDQAFGRRTKQAIMDLLPEIHSLTLNDMAVPATIMEKLPPLQSFHARNLWLASRVSVSQAPPPAFTDTSDVSIDVHSLWEIHQFYQRSRQPPPAYVNLMVDALPVQKDDLTDTIRILVEFHRFKNLTTIRLNHNNFILASDCDVLCLLKTWLEFGTMLLGTASSPSSLTNINIEINYFNIARGLGDFNKTTEILAFMQHIDEFHPTKLVNRHPNLESIQVKVASPVLNQAESQYVSGFRNMIERCIQKLLPIALPIPTPNFGKVIAYYIPLDRL</sequence>
<evidence type="ECO:0000313" key="2">
    <source>
        <dbReference type="Proteomes" id="UP000807306"/>
    </source>
</evidence>
<dbReference type="Proteomes" id="UP000807306">
    <property type="component" value="Unassembled WGS sequence"/>
</dbReference>
<gene>
    <name evidence="1" type="ORF">CPB83DRAFT_932127</name>
</gene>
<proteinExistence type="predicted"/>
<evidence type="ECO:0000313" key="1">
    <source>
        <dbReference type="EMBL" id="KAF9528230.1"/>
    </source>
</evidence>
<dbReference type="OrthoDB" id="2745898at2759"/>
<dbReference type="EMBL" id="MU157854">
    <property type="protein sequence ID" value="KAF9528230.1"/>
    <property type="molecule type" value="Genomic_DNA"/>
</dbReference>
<accession>A0A9P6JQ40</accession>
<reference evidence="1" key="1">
    <citation type="submission" date="2020-11" db="EMBL/GenBank/DDBJ databases">
        <authorList>
            <consortium name="DOE Joint Genome Institute"/>
            <person name="Ahrendt S."/>
            <person name="Riley R."/>
            <person name="Andreopoulos W."/>
            <person name="Labutti K."/>
            <person name="Pangilinan J."/>
            <person name="Ruiz-Duenas F.J."/>
            <person name="Barrasa J.M."/>
            <person name="Sanchez-Garcia M."/>
            <person name="Camarero S."/>
            <person name="Miyauchi S."/>
            <person name="Serrano A."/>
            <person name="Linde D."/>
            <person name="Babiker R."/>
            <person name="Drula E."/>
            <person name="Ayuso-Fernandez I."/>
            <person name="Pacheco R."/>
            <person name="Padilla G."/>
            <person name="Ferreira P."/>
            <person name="Barriuso J."/>
            <person name="Kellner H."/>
            <person name="Castanera R."/>
            <person name="Alfaro M."/>
            <person name="Ramirez L."/>
            <person name="Pisabarro A.G."/>
            <person name="Kuo A."/>
            <person name="Tritt A."/>
            <person name="Lipzen A."/>
            <person name="He G."/>
            <person name="Yan M."/>
            <person name="Ng V."/>
            <person name="Cullen D."/>
            <person name="Martin F."/>
            <person name="Rosso M.-N."/>
            <person name="Henrissat B."/>
            <person name="Hibbett D."/>
            <person name="Martinez A.T."/>
            <person name="Grigoriev I.V."/>
        </authorList>
    </citation>
    <scope>NUCLEOTIDE SEQUENCE</scope>
    <source>
        <strain evidence="1">CBS 506.95</strain>
    </source>
</reference>
<protein>
    <submittedName>
        <fullName evidence="1">Uncharacterized protein</fullName>
    </submittedName>
</protein>
<keyword evidence="2" id="KW-1185">Reference proteome</keyword>